<dbReference type="InterPro" id="IPR029058">
    <property type="entry name" value="AB_hydrolase_fold"/>
</dbReference>
<keyword evidence="12" id="KW-1185">Reference proteome</keyword>
<keyword evidence="4 7" id="KW-0442">Lipid degradation</keyword>
<keyword evidence="9" id="KW-0812">Transmembrane</keyword>
<dbReference type="GO" id="GO:0016042">
    <property type="term" value="P:lipid catabolic process"/>
    <property type="evidence" value="ECO:0007669"/>
    <property type="project" value="UniProtKB-KW"/>
</dbReference>
<comment type="similarity">
    <text evidence="1 7">Belongs to the AB hydrolase superfamily. Lipase family.</text>
</comment>
<dbReference type="EnsemblMetazoa" id="AFAF000521-RA">
    <property type="protein sequence ID" value="AFAF000521-PA"/>
    <property type="gene ID" value="AFAF000521"/>
</dbReference>
<dbReference type="VEuPathDB" id="VectorBase:AFAF000521"/>
<evidence type="ECO:0000256" key="5">
    <source>
        <dbReference type="ARBA" id="ARBA00023098"/>
    </source>
</evidence>
<feature type="active site" description="Charge relay system" evidence="8">
    <location>
        <position position="405"/>
    </location>
</feature>
<dbReference type="SUPFAM" id="SSF53474">
    <property type="entry name" value="alpha/beta-Hydrolases"/>
    <property type="match status" value="1"/>
</dbReference>
<evidence type="ECO:0000256" key="6">
    <source>
        <dbReference type="ARBA" id="ARBA00023180"/>
    </source>
</evidence>
<keyword evidence="5" id="KW-0443">Lipid metabolism</keyword>
<keyword evidence="3 7" id="KW-0378">Hydrolase</keyword>
<dbReference type="PANTHER" id="PTHR11005">
    <property type="entry name" value="LYSOSOMAL ACID LIPASE-RELATED"/>
    <property type="match status" value="1"/>
</dbReference>
<dbReference type="InterPro" id="IPR006693">
    <property type="entry name" value="AB_hydrolase_lipase"/>
</dbReference>
<dbReference type="PIRSF" id="PIRSF000862">
    <property type="entry name" value="Steryl_ester_lip"/>
    <property type="match status" value="1"/>
</dbReference>
<evidence type="ECO:0000256" key="4">
    <source>
        <dbReference type="ARBA" id="ARBA00022963"/>
    </source>
</evidence>
<sequence length="431" mass="48157">MAVARCGNAMPSGKSVHRHGPVGLALGICLVVCVVTVPLVAGIGGAFGGYESVFAIDEEDGLLESSELIRKYGYPVEHHEVTTTDGYVLTLTRIPPTMRSNVSSLLPVLLVHGLFASSADFLLIGPNNSLAYLLADRGRDVWLVDLRGNRYSRRHVHLPTNAKAYWDFSWHEMGYYDLPATIDHVLQVTATRRLHYVGYSQGTTVFSVMASSRPEYNDKIARMYALSPAVYVQRVRSPIFRWLAENSVAVKCLLDALEMWQVLPHSPAQYMLQRSLCPPRPTRSICVHIVEQLVGPNPNGTDPLAQHVIAGHNPSGASSKQLLHFAQLNRFGRFQQFAFEREEENLAHYGTKQPPAYNLSAVTVPIVIYYGLNDWMIHPANVMRLASELPHLVSMTAVEDRYFNHLDFIAAKRVRALVYDKLLDDLARLNL</sequence>
<evidence type="ECO:0000259" key="10">
    <source>
        <dbReference type="Pfam" id="PF04083"/>
    </source>
</evidence>
<dbReference type="AlphaFoldDB" id="A0A182Q0B1"/>
<feature type="transmembrane region" description="Helical" evidence="9">
    <location>
        <begin position="21"/>
        <end position="47"/>
    </location>
</feature>
<evidence type="ECO:0000256" key="9">
    <source>
        <dbReference type="SAM" id="Phobius"/>
    </source>
</evidence>
<evidence type="ECO:0000256" key="3">
    <source>
        <dbReference type="ARBA" id="ARBA00022801"/>
    </source>
</evidence>
<keyword evidence="9" id="KW-1133">Transmembrane helix</keyword>
<keyword evidence="9" id="KW-0472">Membrane</keyword>
<evidence type="ECO:0000313" key="12">
    <source>
        <dbReference type="Proteomes" id="UP000075886"/>
    </source>
</evidence>
<feature type="domain" description="Partial AB-hydrolase lipase" evidence="10">
    <location>
        <begin position="66"/>
        <end position="123"/>
    </location>
</feature>
<dbReference type="Proteomes" id="UP000075886">
    <property type="component" value="Unassembled WGS sequence"/>
</dbReference>
<feature type="active site" description="Nucleophile" evidence="8">
    <location>
        <position position="200"/>
    </location>
</feature>
<organism evidence="11 12">
    <name type="scientific">Anopheles farauti</name>
    <dbReference type="NCBI Taxonomy" id="69004"/>
    <lineage>
        <taxon>Eukaryota</taxon>
        <taxon>Metazoa</taxon>
        <taxon>Ecdysozoa</taxon>
        <taxon>Arthropoda</taxon>
        <taxon>Hexapoda</taxon>
        <taxon>Insecta</taxon>
        <taxon>Pterygota</taxon>
        <taxon>Neoptera</taxon>
        <taxon>Endopterygota</taxon>
        <taxon>Diptera</taxon>
        <taxon>Nematocera</taxon>
        <taxon>Culicoidea</taxon>
        <taxon>Culicidae</taxon>
        <taxon>Anophelinae</taxon>
        <taxon>Anopheles</taxon>
    </lineage>
</organism>
<proteinExistence type="inferred from homology"/>
<reference evidence="11" key="2">
    <citation type="submission" date="2020-05" db="UniProtKB">
        <authorList>
            <consortium name="EnsemblMetazoa"/>
        </authorList>
    </citation>
    <scope>IDENTIFICATION</scope>
    <source>
        <strain evidence="11">FAR1</strain>
    </source>
</reference>
<accession>A0A182Q0B1</accession>
<name>A0A182Q0B1_9DIPT</name>
<dbReference type="Gene3D" id="3.40.50.1820">
    <property type="entry name" value="alpha/beta hydrolase"/>
    <property type="match status" value="1"/>
</dbReference>
<evidence type="ECO:0000256" key="2">
    <source>
        <dbReference type="ARBA" id="ARBA00022729"/>
    </source>
</evidence>
<dbReference type="InterPro" id="IPR025483">
    <property type="entry name" value="Lipase_euk"/>
</dbReference>
<dbReference type="FunFam" id="3.40.50.1820:FF:000057">
    <property type="entry name" value="Lipase"/>
    <property type="match status" value="1"/>
</dbReference>
<reference evidence="12" key="1">
    <citation type="submission" date="2014-01" db="EMBL/GenBank/DDBJ databases">
        <title>The Genome Sequence of Anopheles farauti FAR1 (V2).</title>
        <authorList>
            <consortium name="The Broad Institute Genomics Platform"/>
            <person name="Neafsey D.E."/>
            <person name="Besansky N."/>
            <person name="Howell P."/>
            <person name="Walton C."/>
            <person name="Young S.K."/>
            <person name="Zeng Q."/>
            <person name="Gargeya S."/>
            <person name="Fitzgerald M."/>
            <person name="Haas B."/>
            <person name="Abouelleil A."/>
            <person name="Allen A.W."/>
            <person name="Alvarado L."/>
            <person name="Arachchi H.M."/>
            <person name="Berlin A.M."/>
            <person name="Chapman S.B."/>
            <person name="Gainer-Dewar J."/>
            <person name="Goldberg J."/>
            <person name="Griggs A."/>
            <person name="Gujja S."/>
            <person name="Hansen M."/>
            <person name="Howarth C."/>
            <person name="Imamovic A."/>
            <person name="Ireland A."/>
            <person name="Larimer J."/>
            <person name="McCowan C."/>
            <person name="Murphy C."/>
            <person name="Pearson M."/>
            <person name="Poon T.W."/>
            <person name="Priest M."/>
            <person name="Roberts A."/>
            <person name="Saif S."/>
            <person name="Shea T."/>
            <person name="Sisk P."/>
            <person name="Sykes S."/>
            <person name="Wortman J."/>
            <person name="Nusbaum C."/>
            <person name="Birren B."/>
        </authorList>
    </citation>
    <scope>NUCLEOTIDE SEQUENCE [LARGE SCALE GENOMIC DNA]</scope>
    <source>
        <strain evidence="12">FAR1</strain>
    </source>
</reference>
<keyword evidence="2" id="KW-0732">Signal</keyword>
<evidence type="ECO:0000313" key="11">
    <source>
        <dbReference type="EnsemblMetazoa" id="AFAF000521-PA"/>
    </source>
</evidence>
<feature type="active site" description="Charge relay system" evidence="8">
    <location>
        <position position="374"/>
    </location>
</feature>
<dbReference type="EMBL" id="AXCN02000297">
    <property type="status" value="NOT_ANNOTATED_CDS"/>
    <property type="molecule type" value="Genomic_DNA"/>
</dbReference>
<dbReference type="GO" id="GO:0016788">
    <property type="term" value="F:hydrolase activity, acting on ester bonds"/>
    <property type="evidence" value="ECO:0007669"/>
    <property type="project" value="InterPro"/>
</dbReference>
<protein>
    <recommendedName>
        <fullName evidence="7">Lipase</fullName>
    </recommendedName>
</protein>
<keyword evidence="6" id="KW-0325">Glycoprotein</keyword>
<dbReference type="STRING" id="69004.A0A182Q0B1"/>
<evidence type="ECO:0000256" key="7">
    <source>
        <dbReference type="PIRNR" id="PIRNR000862"/>
    </source>
</evidence>
<evidence type="ECO:0000256" key="8">
    <source>
        <dbReference type="PIRSR" id="PIRSR000862-1"/>
    </source>
</evidence>
<dbReference type="Pfam" id="PF04083">
    <property type="entry name" value="Abhydro_lipase"/>
    <property type="match status" value="1"/>
</dbReference>
<evidence type="ECO:0000256" key="1">
    <source>
        <dbReference type="ARBA" id="ARBA00010701"/>
    </source>
</evidence>